<accession>A0A0A9EAX9</accession>
<organism evidence="1">
    <name type="scientific">Arundo donax</name>
    <name type="common">Giant reed</name>
    <name type="synonym">Donax arundinaceus</name>
    <dbReference type="NCBI Taxonomy" id="35708"/>
    <lineage>
        <taxon>Eukaryota</taxon>
        <taxon>Viridiplantae</taxon>
        <taxon>Streptophyta</taxon>
        <taxon>Embryophyta</taxon>
        <taxon>Tracheophyta</taxon>
        <taxon>Spermatophyta</taxon>
        <taxon>Magnoliopsida</taxon>
        <taxon>Liliopsida</taxon>
        <taxon>Poales</taxon>
        <taxon>Poaceae</taxon>
        <taxon>PACMAD clade</taxon>
        <taxon>Arundinoideae</taxon>
        <taxon>Arundineae</taxon>
        <taxon>Arundo</taxon>
    </lineage>
</organism>
<dbReference type="AlphaFoldDB" id="A0A0A9EAX9"/>
<sequence>MRTLYCAVCDDVGLIGFLVWR</sequence>
<reference evidence="1" key="2">
    <citation type="journal article" date="2015" name="Data Brief">
        <title>Shoot transcriptome of the giant reed, Arundo donax.</title>
        <authorList>
            <person name="Barrero R.A."/>
            <person name="Guerrero F.D."/>
            <person name="Moolhuijzen P."/>
            <person name="Goolsby J.A."/>
            <person name="Tidwell J."/>
            <person name="Bellgard S.E."/>
            <person name="Bellgard M.I."/>
        </authorList>
    </citation>
    <scope>NUCLEOTIDE SEQUENCE</scope>
    <source>
        <tissue evidence="1">Shoot tissue taken approximately 20 cm above the soil surface</tissue>
    </source>
</reference>
<reference evidence="1" key="1">
    <citation type="submission" date="2014-09" db="EMBL/GenBank/DDBJ databases">
        <authorList>
            <person name="Magalhaes I.L.F."/>
            <person name="Oliveira U."/>
            <person name="Santos F.R."/>
            <person name="Vidigal T.H.D.A."/>
            <person name="Brescovit A.D."/>
            <person name="Santos A.J."/>
        </authorList>
    </citation>
    <scope>NUCLEOTIDE SEQUENCE</scope>
    <source>
        <tissue evidence="1">Shoot tissue taken approximately 20 cm above the soil surface</tissue>
    </source>
</reference>
<proteinExistence type="predicted"/>
<name>A0A0A9EAX9_ARUDO</name>
<protein>
    <submittedName>
        <fullName evidence="1">Uncharacterized protein</fullName>
    </submittedName>
</protein>
<dbReference type="EMBL" id="GBRH01201717">
    <property type="protein sequence ID" value="JAD96178.1"/>
    <property type="molecule type" value="Transcribed_RNA"/>
</dbReference>
<evidence type="ECO:0000313" key="1">
    <source>
        <dbReference type="EMBL" id="JAD96178.1"/>
    </source>
</evidence>